<dbReference type="EMBL" id="KI630443">
    <property type="protein sequence ID" value="EYU39708.1"/>
    <property type="molecule type" value="Genomic_DNA"/>
</dbReference>
<accession>A0A022RIX7</accession>
<name>A0A022RIX7_ERYGU</name>
<evidence type="ECO:0000313" key="1">
    <source>
        <dbReference type="EMBL" id="EYU39708.1"/>
    </source>
</evidence>
<evidence type="ECO:0000313" key="2">
    <source>
        <dbReference type="Proteomes" id="UP000030748"/>
    </source>
</evidence>
<organism evidence="1 2">
    <name type="scientific">Erythranthe guttata</name>
    <name type="common">Yellow monkey flower</name>
    <name type="synonym">Mimulus guttatus</name>
    <dbReference type="NCBI Taxonomy" id="4155"/>
    <lineage>
        <taxon>Eukaryota</taxon>
        <taxon>Viridiplantae</taxon>
        <taxon>Streptophyta</taxon>
        <taxon>Embryophyta</taxon>
        <taxon>Tracheophyta</taxon>
        <taxon>Spermatophyta</taxon>
        <taxon>Magnoliopsida</taxon>
        <taxon>eudicotyledons</taxon>
        <taxon>Gunneridae</taxon>
        <taxon>Pentapetalae</taxon>
        <taxon>asterids</taxon>
        <taxon>lamiids</taxon>
        <taxon>Lamiales</taxon>
        <taxon>Phrymaceae</taxon>
        <taxon>Erythranthe</taxon>
    </lineage>
</organism>
<dbReference type="AlphaFoldDB" id="A0A022RIX7"/>
<proteinExistence type="predicted"/>
<protein>
    <submittedName>
        <fullName evidence="1">Uncharacterized protein</fullName>
    </submittedName>
</protein>
<reference evidence="1 2" key="1">
    <citation type="journal article" date="2013" name="Proc. Natl. Acad. Sci. U.S.A.">
        <title>Fine-scale variation in meiotic recombination in Mimulus inferred from population shotgun sequencing.</title>
        <authorList>
            <person name="Hellsten U."/>
            <person name="Wright K.M."/>
            <person name="Jenkins J."/>
            <person name="Shu S."/>
            <person name="Yuan Y."/>
            <person name="Wessler S.R."/>
            <person name="Schmutz J."/>
            <person name="Willis J.H."/>
            <person name="Rokhsar D.S."/>
        </authorList>
    </citation>
    <scope>NUCLEOTIDE SEQUENCE [LARGE SCALE GENOMIC DNA]</scope>
    <source>
        <strain evidence="2">cv. DUN x IM62</strain>
    </source>
</reference>
<keyword evidence="2" id="KW-1185">Reference proteome</keyword>
<dbReference type="Proteomes" id="UP000030748">
    <property type="component" value="Unassembled WGS sequence"/>
</dbReference>
<gene>
    <name evidence="1" type="ORF">MIMGU_mgv1a016869mg</name>
</gene>
<sequence length="103" mass="12401">MEEPVSLPHTTTLTETVNQRLTIDKHVISYDIRLKSFFLHSLQELIHFIHIQFFTRDVSQYVKRARVWMQLDPPHLFVNLPTFFYIIHLRQPIQKTVNSKNTR</sequence>